<dbReference type="InterPro" id="IPR050300">
    <property type="entry name" value="GDXG_lipolytic_enzyme"/>
</dbReference>
<dbReference type="Pfam" id="PF07859">
    <property type="entry name" value="Abhydrolase_3"/>
    <property type="match status" value="1"/>
</dbReference>
<proteinExistence type="inferred from homology"/>
<comment type="caution">
    <text evidence="5">The sequence shown here is derived from an EMBL/GenBank/DDBJ whole genome shotgun (WGS) entry which is preliminary data.</text>
</comment>
<dbReference type="EMBL" id="DYWX01000041">
    <property type="protein sequence ID" value="HJF27321.1"/>
    <property type="molecule type" value="Genomic_DNA"/>
</dbReference>
<dbReference type="GO" id="GO:0016787">
    <property type="term" value="F:hydrolase activity"/>
    <property type="evidence" value="ECO:0007669"/>
    <property type="project" value="UniProtKB-KW"/>
</dbReference>
<sequence length="356" mass="40370">MSQTHPVMKYVQEKGQGFGARMLNHMPGMAQEALAKALDYPYIYPDLDPFVKCLMAIQLKQGKSSFIHEDVAKARVDFIQQMKAIQGKPTSLKMVEDIRLPLHSGTIMARHYHPAPQKKLPMIMFYHGGAFMVGSLDTHDEFCRLLAVHAKVQVLSVAYPLTPEYSPLQIVQVCEDALAWAHQNSKTLKIYKNRIAVAGDSAGGNLATVVAQHSVGKSYAARAQLLLYPVLDFKSRHPSFYAYKEGLVLSEEDVNLVSRLYVENHQMALDDPLVSPTYGNLKQLPPTYVITAQHDLLHDEASIYAHKLRQHGVRVYHKNYVDQTHGFINLSPISKRAKKYVIEIARDFRKFWDKRN</sequence>
<gene>
    <name evidence="5" type="ORF">K8V79_03590</name>
</gene>
<dbReference type="InterPro" id="IPR013094">
    <property type="entry name" value="AB_hydrolase_3"/>
</dbReference>
<evidence type="ECO:0000259" key="4">
    <source>
        <dbReference type="Pfam" id="PF07859"/>
    </source>
</evidence>
<dbReference type="InterPro" id="IPR033140">
    <property type="entry name" value="Lipase_GDXG_put_SER_AS"/>
</dbReference>
<protein>
    <submittedName>
        <fullName evidence="5">Alpha/beta hydrolase</fullName>
    </submittedName>
</protein>
<dbReference type="PROSITE" id="PS01174">
    <property type="entry name" value="LIPASE_GDXG_SER"/>
    <property type="match status" value="1"/>
</dbReference>
<dbReference type="SUPFAM" id="SSF53474">
    <property type="entry name" value="alpha/beta-Hydrolases"/>
    <property type="match status" value="1"/>
</dbReference>
<keyword evidence="2 5" id="KW-0378">Hydrolase</keyword>
<dbReference type="AlphaFoldDB" id="A0A9D2UR47"/>
<feature type="active site" evidence="3">
    <location>
        <position position="201"/>
    </location>
</feature>
<dbReference type="Gene3D" id="3.40.50.1820">
    <property type="entry name" value="alpha/beta hydrolase"/>
    <property type="match status" value="1"/>
</dbReference>
<evidence type="ECO:0000256" key="1">
    <source>
        <dbReference type="ARBA" id="ARBA00010515"/>
    </source>
</evidence>
<reference evidence="5" key="1">
    <citation type="journal article" date="2021" name="PeerJ">
        <title>Extensive microbial diversity within the chicken gut microbiome revealed by metagenomics and culture.</title>
        <authorList>
            <person name="Gilroy R."/>
            <person name="Ravi A."/>
            <person name="Getino M."/>
            <person name="Pursley I."/>
            <person name="Horton D.L."/>
            <person name="Alikhan N.F."/>
            <person name="Baker D."/>
            <person name="Gharbi K."/>
            <person name="Hall N."/>
            <person name="Watson M."/>
            <person name="Adriaenssens E.M."/>
            <person name="Foster-Nyarko E."/>
            <person name="Jarju S."/>
            <person name="Secka A."/>
            <person name="Antonio M."/>
            <person name="Oren A."/>
            <person name="Chaudhuri R.R."/>
            <person name="La Ragione R."/>
            <person name="Hildebrand F."/>
            <person name="Pallen M.J."/>
        </authorList>
    </citation>
    <scope>NUCLEOTIDE SEQUENCE</scope>
    <source>
        <strain evidence="5">CHK135-1449</strain>
    </source>
</reference>
<reference evidence="5" key="2">
    <citation type="submission" date="2021-09" db="EMBL/GenBank/DDBJ databases">
        <authorList>
            <person name="Gilroy R."/>
        </authorList>
    </citation>
    <scope>NUCLEOTIDE SEQUENCE</scope>
    <source>
        <strain evidence="5">CHK135-1449</strain>
    </source>
</reference>
<name>A0A9D2UR47_ACILW</name>
<evidence type="ECO:0000313" key="6">
    <source>
        <dbReference type="Proteomes" id="UP000787156"/>
    </source>
</evidence>
<evidence type="ECO:0000256" key="3">
    <source>
        <dbReference type="PROSITE-ProRule" id="PRU10038"/>
    </source>
</evidence>
<evidence type="ECO:0000313" key="5">
    <source>
        <dbReference type="EMBL" id="HJF27321.1"/>
    </source>
</evidence>
<dbReference type="Proteomes" id="UP000787156">
    <property type="component" value="Unassembled WGS sequence"/>
</dbReference>
<comment type="similarity">
    <text evidence="1">Belongs to the 'GDXG' lipolytic enzyme family.</text>
</comment>
<accession>A0A9D2UR47</accession>
<feature type="domain" description="Alpha/beta hydrolase fold-3" evidence="4">
    <location>
        <begin position="123"/>
        <end position="328"/>
    </location>
</feature>
<dbReference type="PANTHER" id="PTHR48081">
    <property type="entry name" value="AB HYDROLASE SUPERFAMILY PROTEIN C4A8.06C"/>
    <property type="match status" value="1"/>
</dbReference>
<dbReference type="PANTHER" id="PTHR48081:SF8">
    <property type="entry name" value="ALPHA_BETA HYDROLASE FOLD-3 DOMAIN-CONTAINING PROTEIN-RELATED"/>
    <property type="match status" value="1"/>
</dbReference>
<evidence type="ECO:0000256" key="2">
    <source>
        <dbReference type="ARBA" id="ARBA00022801"/>
    </source>
</evidence>
<organism evidence="5 6">
    <name type="scientific">Acinetobacter lwoffii</name>
    <dbReference type="NCBI Taxonomy" id="28090"/>
    <lineage>
        <taxon>Bacteria</taxon>
        <taxon>Pseudomonadati</taxon>
        <taxon>Pseudomonadota</taxon>
        <taxon>Gammaproteobacteria</taxon>
        <taxon>Moraxellales</taxon>
        <taxon>Moraxellaceae</taxon>
        <taxon>Acinetobacter</taxon>
    </lineage>
</organism>
<dbReference type="InterPro" id="IPR029058">
    <property type="entry name" value="AB_hydrolase_fold"/>
</dbReference>